<dbReference type="Pfam" id="PF02668">
    <property type="entry name" value="TauD"/>
    <property type="match status" value="1"/>
</dbReference>
<reference evidence="3" key="1">
    <citation type="journal article" date="2023" name="Genome Biol. Evol.">
        <title>First Whole Genome Sequence and Flow Cytometry Genome Size Data for the Lichen-Forming Fungus Ramalina farinacea (Ascomycota).</title>
        <authorList>
            <person name="Llewellyn T."/>
            <person name="Mian S."/>
            <person name="Hill R."/>
            <person name="Leitch I.J."/>
            <person name="Gaya E."/>
        </authorList>
    </citation>
    <scope>NUCLEOTIDE SEQUENCE</scope>
    <source>
        <strain evidence="3">LIQ254RAFAR</strain>
    </source>
</reference>
<dbReference type="InterPro" id="IPR003819">
    <property type="entry name" value="TauD/TfdA-like"/>
</dbReference>
<proteinExistence type="predicted"/>
<gene>
    <name evidence="3" type="ORF">OHK93_005910</name>
</gene>
<dbReference type="GO" id="GO:0016491">
    <property type="term" value="F:oxidoreductase activity"/>
    <property type="evidence" value="ECO:0007669"/>
    <property type="project" value="UniProtKB-KW"/>
</dbReference>
<evidence type="ECO:0000259" key="2">
    <source>
        <dbReference type="Pfam" id="PF02668"/>
    </source>
</evidence>
<dbReference type="SUPFAM" id="SSF51197">
    <property type="entry name" value="Clavaminate synthase-like"/>
    <property type="match status" value="1"/>
</dbReference>
<name>A0AA43QXR2_9LECA</name>
<protein>
    <recommendedName>
        <fullName evidence="2">TauD/TfdA-like domain-containing protein</fullName>
    </recommendedName>
</protein>
<dbReference type="Gene3D" id="3.60.130.10">
    <property type="entry name" value="Clavaminate synthase-like"/>
    <property type="match status" value="1"/>
</dbReference>
<keyword evidence="4" id="KW-1185">Reference proteome</keyword>
<dbReference type="AlphaFoldDB" id="A0AA43QXR2"/>
<dbReference type="Proteomes" id="UP001161017">
    <property type="component" value="Unassembled WGS sequence"/>
</dbReference>
<comment type="caution">
    <text evidence="3">The sequence shown here is derived from an EMBL/GenBank/DDBJ whole genome shotgun (WGS) entry which is preliminary data.</text>
</comment>
<dbReference type="EMBL" id="JAPUFD010000032">
    <property type="protein sequence ID" value="MDI1493614.1"/>
    <property type="molecule type" value="Genomic_DNA"/>
</dbReference>
<keyword evidence="1" id="KW-0560">Oxidoreductase</keyword>
<dbReference type="InterPro" id="IPR042098">
    <property type="entry name" value="TauD-like_sf"/>
</dbReference>
<evidence type="ECO:0000256" key="1">
    <source>
        <dbReference type="ARBA" id="ARBA00023002"/>
    </source>
</evidence>
<sequence>MPFIEAINELKATHTPNYDTYMKRRKLLELDCLLQAEKPVGFAGPIASPSVWSEGTLKINKVTYDLKPAEILEIAGALQAFKNGQVPLNDISPANFQLPVLCQRLRQISNEVYEGRGIAIIRGMQPDNFSVEDNIIIHAGISSHIAPLRGSQSGSNDQVCRYPEPKHVCNEKTLIIAVHICNREGMPIPDLKSNSTADSLVGPSDRKGPFFWLARGNYTGTPRTPRAAGIPGLNIKQADALDAVHFAASKHTVKVAPQKGEMYFVNNFSVLHSRAAFTDDSTQDQSHPRGRRRHLLRMWLRDPNRGRDIVEQTLKARWKQVFDLESAKTGRWLLFRDMAPDVISDALFKGNFPRDTFSSCSNN</sequence>
<feature type="domain" description="TauD/TfdA-like" evidence="2">
    <location>
        <begin position="225"/>
        <end position="299"/>
    </location>
</feature>
<organism evidence="3 4">
    <name type="scientific">Ramalina farinacea</name>
    <dbReference type="NCBI Taxonomy" id="258253"/>
    <lineage>
        <taxon>Eukaryota</taxon>
        <taxon>Fungi</taxon>
        <taxon>Dikarya</taxon>
        <taxon>Ascomycota</taxon>
        <taxon>Pezizomycotina</taxon>
        <taxon>Lecanoromycetes</taxon>
        <taxon>OSLEUM clade</taxon>
        <taxon>Lecanoromycetidae</taxon>
        <taxon>Lecanorales</taxon>
        <taxon>Lecanorineae</taxon>
        <taxon>Ramalinaceae</taxon>
        <taxon>Ramalina</taxon>
    </lineage>
</organism>
<evidence type="ECO:0000313" key="3">
    <source>
        <dbReference type="EMBL" id="MDI1493614.1"/>
    </source>
</evidence>
<accession>A0AA43QXR2</accession>
<evidence type="ECO:0000313" key="4">
    <source>
        <dbReference type="Proteomes" id="UP001161017"/>
    </source>
</evidence>